<dbReference type="InterPro" id="IPR011050">
    <property type="entry name" value="Pectin_lyase_fold/virulence"/>
</dbReference>
<dbReference type="SMART" id="SM00710">
    <property type="entry name" value="PbH1"/>
    <property type="match status" value="5"/>
</dbReference>
<keyword evidence="7" id="KW-0961">Cell wall biogenesis/degradation</keyword>
<evidence type="ECO:0000256" key="13">
    <source>
        <dbReference type="ARBA" id="ARBA00083621"/>
    </source>
</evidence>
<dbReference type="Gene3D" id="2.160.20.10">
    <property type="entry name" value="Single-stranded right-handed beta-helix, Pectin lyase-like"/>
    <property type="match status" value="1"/>
</dbReference>
<feature type="active site" evidence="14">
    <location>
        <position position="206"/>
    </location>
</feature>
<dbReference type="EC" id="3.2.1.67" evidence="8"/>
<dbReference type="PANTHER" id="PTHR31375">
    <property type="match status" value="1"/>
</dbReference>
<comment type="subcellular location">
    <subcellularLocation>
        <location evidence="1">Secreted</location>
        <location evidence="1">Cell wall</location>
    </subcellularLocation>
</comment>
<dbReference type="InterPro" id="IPR006626">
    <property type="entry name" value="PbH1"/>
</dbReference>
<keyword evidence="6 15" id="KW-0326">Glycosidase</keyword>
<evidence type="ECO:0000256" key="15">
    <source>
        <dbReference type="RuleBase" id="RU361169"/>
    </source>
</evidence>
<dbReference type="OMA" id="MNIYRCK"/>
<dbReference type="SUPFAM" id="SSF51126">
    <property type="entry name" value="Pectin lyase-like"/>
    <property type="match status" value="1"/>
</dbReference>
<evidence type="ECO:0000256" key="3">
    <source>
        <dbReference type="ARBA" id="ARBA00022512"/>
    </source>
</evidence>
<evidence type="ECO:0000256" key="14">
    <source>
        <dbReference type="PROSITE-ProRule" id="PRU10052"/>
    </source>
</evidence>
<keyword evidence="3" id="KW-0134">Cell wall</keyword>
<dbReference type="GO" id="GO:0047911">
    <property type="term" value="F:galacturan 1,4-alpha-galacturonidase activity"/>
    <property type="evidence" value="ECO:0007669"/>
    <property type="project" value="UniProtKB-EC"/>
</dbReference>
<evidence type="ECO:0000256" key="11">
    <source>
        <dbReference type="ARBA" id="ARBA00057651"/>
    </source>
</evidence>
<evidence type="ECO:0000256" key="1">
    <source>
        <dbReference type="ARBA" id="ARBA00004191"/>
    </source>
</evidence>
<evidence type="ECO:0000256" key="8">
    <source>
        <dbReference type="ARBA" id="ARBA00038933"/>
    </source>
</evidence>
<name>A0A5P1EY45_ASPOF</name>
<proteinExistence type="inferred from homology"/>
<protein>
    <recommendedName>
        <fullName evidence="12">Exopolygalacturonase</fullName>
        <ecNumber evidence="8">3.2.1.67</ecNumber>
    </recommendedName>
    <alternativeName>
        <fullName evidence="9">Galacturan 1,4-alpha-galacturonidase</fullName>
    </alternativeName>
    <alternativeName>
        <fullName evidence="13">Pectinase</fullName>
    </alternativeName>
</protein>
<comment type="catalytic activity">
    <reaction evidence="10">
        <text>[(1-&gt;4)-alpha-D-galacturonosyl](n) + H2O = alpha-D-galacturonate + [(1-&gt;4)-alpha-D-galacturonosyl](n-1)</text>
        <dbReference type="Rhea" id="RHEA:14117"/>
        <dbReference type="Rhea" id="RHEA-COMP:14570"/>
        <dbReference type="Rhea" id="RHEA-COMP:14572"/>
        <dbReference type="ChEBI" id="CHEBI:15377"/>
        <dbReference type="ChEBI" id="CHEBI:58658"/>
        <dbReference type="ChEBI" id="CHEBI:140523"/>
        <dbReference type="EC" id="3.2.1.67"/>
    </reaction>
</comment>
<evidence type="ECO:0000256" key="9">
    <source>
        <dbReference type="ARBA" id="ARBA00043142"/>
    </source>
</evidence>
<keyword evidence="17" id="KW-1185">Reference proteome</keyword>
<sequence length="368" mass="39471">MNSSASAERKALQKAWDDACAAEGSAQITIPFGDYLVGPVLFKGKCKGPITIQLDGNLLADTNLNRYTSNWLEFQYIDGLTISGRGKLDGQGTTAWPHNNCPDNWKCKLLPMTMSLSFVTNSAITGITSLNSKFFHVNMFGCSNIDIHSITITAPGDSPNTDGIHMGASSNIIITNSTIGTGDDCVSVGSGTTNVTVSGVTCGPGHGISVGSLGKDEDKGDVVGFNVRNSKLSGTANGIRIKTWQGKKDAKNVEPMMVSGFTFDDVVMENVMNPIIIDQEYCPYASCVESEPSRVQIKDIKFNNIRGTSSSAEVIQLRCSKTHPCEGLELKNIQLQYIGNDKALKETAICENVKVISSNVKPVSLLNK</sequence>
<keyword evidence="4" id="KW-0964">Secreted</keyword>
<dbReference type="PROSITE" id="PS00502">
    <property type="entry name" value="POLYGALACTURONASE"/>
    <property type="match status" value="1"/>
</dbReference>
<evidence type="ECO:0000256" key="6">
    <source>
        <dbReference type="ARBA" id="ARBA00023295"/>
    </source>
</evidence>
<evidence type="ECO:0000256" key="10">
    <source>
        <dbReference type="ARBA" id="ARBA00048766"/>
    </source>
</evidence>
<dbReference type="AlphaFoldDB" id="A0A5P1EY45"/>
<comment type="function">
    <text evidence="11">May function in depolymerizing pectin during pollen development, germination, and tube growth. Acts as an exo-polygalacturonase.</text>
</comment>
<evidence type="ECO:0000256" key="5">
    <source>
        <dbReference type="ARBA" id="ARBA00022801"/>
    </source>
</evidence>
<gene>
    <name evidence="16" type="ORF">A4U43_C05F30430</name>
</gene>
<organism evidence="16 17">
    <name type="scientific">Asparagus officinalis</name>
    <name type="common">Garden asparagus</name>
    <dbReference type="NCBI Taxonomy" id="4686"/>
    <lineage>
        <taxon>Eukaryota</taxon>
        <taxon>Viridiplantae</taxon>
        <taxon>Streptophyta</taxon>
        <taxon>Embryophyta</taxon>
        <taxon>Tracheophyta</taxon>
        <taxon>Spermatophyta</taxon>
        <taxon>Magnoliopsida</taxon>
        <taxon>Liliopsida</taxon>
        <taxon>Asparagales</taxon>
        <taxon>Asparagaceae</taxon>
        <taxon>Asparagoideae</taxon>
        <taxon>Asparagus</taxon>
    </lineage>
</organism>
<evidence type="ECO:0000256" key="2">
    <source>
        <dbReference type="ARBA" id="ARBA00008834"/>
    </source>
</evidence>
<accession>A0A5P1EY45</accession>
<evidence type="ECO:0000256" key="12">
    <source>
        <dbReference type="ARBA" id="ARBA00068298"/>
    </source>
</evidence>
<comment type="similarity">
    <text evidence="2 15">Belongs to the glycosyl hydrolase 28 family.</text>
</comment>
<evidence type="ECO:0000313" key="16">
    <source>
        <dbReference type="EMBL" id="ONK70117.1"/>
    </source>
</evidence>
<evidence type="ECO:0000256" key="4">
    <source>
        <dbReference type="ARBA" id="ARBA00022525"/>
    </source>
</evidence>
<evidence type="ECO:0000256" key="7">
    <source>
        <dbReference type="ARBA" id="ARBA00023316"/>
    </source>
</evidence>
<dbReference type="GO" id="GO:0005975">
    <property type="term" value="P:carbohydrate metabolic process"/>
    <property type="evidence" value="ECO:0007669"/>
    <property type="project" value="InterPro"/>
</dbReference>
<dbReference type="GO" id="GO:0004650">
    <property type="term" value="F:polygalacturonase activity"/>
    <property type="evidence" value="ECO:0007669"/>
    <property type="project" value="InterPro"/>
</dbReference>
<dbReference type="GO" id="GO:0071555">
    <property type="term" value="P:cell wall organization"/>
    <property type="evidence" value="ECO:0007669"/>
    <property type="project" value="UniProtKB-KW"/>
</dbReference>
<reference evidence="17" key="1">
    <citation type="journal article" date="2017" name="Nat. Commun.">
        <title>The asparagus genome sheds light on the origin and evolution of a young Y chromosome.</title>
        <authorList>
            <person name="Harkess A."/>
            <person name="Zhou J."/>
            <person name="Xu C."/>
            <person name="Bowers J.E."/>
            <person name="Van der Hulst R."/>
            <person name="Ayyampalayam S."/>
            <person name="Mercati F."/>
            <person name="Riccardi P."/>
            <person name="McKain M.R."/>
            <person name="Kakrana A."/>
            <person name="Tang H."/>
            <person name="Ray J."/>
            <person name="Groenendijk J."/>
            <person name="Arikit S."/>
            <person name="Mathioni S.M."/>
            <person name="Nakano M."/>
            <person name="Shan H."/>
            <person name="Telgmann-Rauber A."/>
            <person name="Kanno A."/>
            <person name="Yue Z."/>
            <person name="Chen H."/>
            <person name="Li W."/>
            <person name="Chen Y."/>
            <person name="Xu X."/>
            <person name="Zhang Y."/>
            <person name="Luo S."/>
            <person name="Chen H."/>
            <person name="Gao J."/>
            <person name="Mao Z."/>
            <person name="Pires J.C."/>
            <person name="Luo M."/>
            <person name="Kudrna D."/>
            <person name="Wing R.A."/>
            <person name="Meyers B.C."/>
            <person name="Yi K."/>
            <person name="Kong H."/>
            <person name="Lavrijsen P."/>
            <person name="Sunseri F."/>
            <person name="Falavigna A."/>
            <person name="Ye Y."/>
            <person name="Leebens-Mack J.H."/>
            <person name="Chen G."/>
        </authorList>
    </citation>
    <scope>NUCLEOTIDE SEQUENCE [LARGE SCALE GENOMIC DNA]</scope>
    <source>
        <strain evidence="17">cv. DH0086</strain>
    </source>
</reference>
<dbReference type="InterPro" id="IPR012334">
    <property type="entry name" value="Pectin_lyas_fold"/>
</dbReference>
<keyword evidence="5 15" id="KW-0378">Hydrolase</keyword>
<dbReference type="Pfam" id="PF00295">
    <property type="entry name" value="Glyco_hydro_28"/>
    <property type="match status" value="1"/>
</dbReference>
<dbReference type="EMBL" id="CM007385">
    <property type="protein sequence ID" value="ONK70117.1"/>
    <property type="molecule type" value="Genomic_DNA"/>
</dbReference>
<dbReference type="FunFam" id="2.160.20.10:FF:000004">
    <property type="entry name" value="Pectin lyase-like superfamily protein"/>
    <property type="match status" value="1"/>
</dbReference>
<dbReference type="InterPro" id="IPR000743">
    <property type="entry name" value="Glyco_hydro_28"/>
</dbReference>
<dbReference type="Proteomes" id="UP000243459">
    <property type="component" value="Chromosome 5"/>
</dbReference>
<evidence type="ECO:0000313" key="17">
    <source>
        <dbReference type="Proteomes" id="UP000243459"/>
    </source>
</evidence>
<dbReference type="Gramene" id="ONK70117">
    <property type="protein sequence ID" value="ONK70117"/>
    <property type="gene ID" value="A4U43_C05F30430"/>
</dbReference>